<proteinExistence type="predicted"/>
<sequence>MPTGKQTSHPNQTGSSPAFPNLVAFDLDYTLDWIWFDLCSLWIDTHVTGPFKRTGEELNKVIPRRGDPISFYPDVPEILHKIRRNEDSYIAACSRTSAPDYAREVLGLLLVPSPRSSPKDEPKRAIDFFDGKEIYPGSKLKHFKRLHEKTGIPYEEMLFFDDESRNKEVESLGERSS</sequence>
<protein>
    <submittedName>
        <fullName evidence="1">Magnesium-dependent phosphatase</fullName>
    </submittedName>
</protein>
<dbReference type="SFLD" id="SFLDG01131">
    <property type="entry name" value="C1.5.2:_MDP_Like"/>
    <property type="match status" value="1"/>
</dbReference>
<dbReference type="SFLD" id="SFLDG01129">
    <property type="entry name" value="C1.5:_HAD__Beta-PGM__Phosphata"/>
    <property type="match status" value="1"/>
</dbReference>
<dbReference type="InterPro" id="IPR036412">
    <property type="entry name" value="HAD-like_sf"/>
</dbReference>
<dbReference type="SFLD" id="SFLDS00003">
    <property type="entry name" value="Haloacid_Dehalogenase"/>
    <property type="match status" value="1"/>
</dbReference>
<dbReference type="AlphaFoldDB" id="A0A0F7SP69"/>
<dbReference type="PANTHER" id="PTHR17901">
    <property type="entry name" value="MAGNESIUM-DEPENDENT PHOSPHATASE 1 MDP1"/>
    <property type="match status" value="1"/>
</dbReference>
<dbReference type="Pfam" id="PF12689">
    <property type="entry name" value="Acid_PPase"/>
    <property type="match status" value="1"/>
</dbReference>
<dbReference type="PANTHER" id="PTHR17901:SF14">
    <property type="entry name" value="MAGNESIUM-DEPENDENT PHOSPHATASE 1"/>
    <property type="match status" value="1"/>
</dbReference>
<dbReference type="Gene3D" id="3.40.50.1000">
    <property type="entry name" value="HAD superfamily/HAD-like"/>
    <property type="match status" value="1"/>
</dbReference>
<dbReference type="InterPro" id="IPR023214">
    <property type="entry name" value="HAD_sf"/>
</dbReference>
<organism evidence="1">
    <name type="scientific">Phaffia rhodozyma</name>
    <name type="common">Yeast</name>
    <name type="synonym">Xanthophyllomyces dendrorhous</name>
    <dbReference type="NCBI Taxonomy" id="264483"/>
    <lineage>
        <taxon>Eukaryota</taxon>
        <taxon>Fungi</taxon>
        <taxon>Dikarya</taxon>
        <taxon>Basidiomycota</taxon>
        <taxon>Agaricomycotina</taxon>
        <taxon>Tremellomycetes</taxon>
        <taxon>Cystofilobasidiales</taxon>
        <taxon>Mrakiaceae</taxon>
        <taxon>Phaffia</taxon>
    </lineage>
</organism>
<name>A0A0F7SP69_PHARH</name>
<accession>A0A0F7SP69</accession>
<evidence type="ECO:0000313" key="1">
    <source>
        <dbReference type="EMBL" id="CED82524.1"/>
    </source>
</evidence>
<dbReference type="InterPro" id="IPR010036">
    <property type="entry name" value="MDP_1_eu_arc"/>
</dbReference>
<dbReference type="EMBL" id="LN483124">
    <property type="protein sequence ID" value="CED82524.1"/>
    <property type="molecule type" value="Genomic_DNA"/>
</dbReference>
<dbReference type="SUPFAM" id="SSF56784">
    <property type="entry name" value="HAD-like"/>
    <property type="match status" value="1"/>
</dbReference>
<reference evidence="1" key="1">
    <citation type="submission" date="2014-08" db="EMBL/GenBank/DDBJ databases">
        <authorList>
            <person name="Sharma Rahul"/>
            <person name="Thines Marco"/>
        </authorList>
    </citation>
    <scope>NUCLEOTIDE SEQUENCE</scope>
</reference>
<dbReference type="NCBIfam" id="TIGR01685">
    <property type="entry name" value="MDP-1"/>
    <property type="match status" value="1"/>
</dbReference>
<dbReference type="GO" id="GO:0003993">
    <property type="term" value="F:acid phosphatase activity"/>
    <property type="evidence" value="ECO:0007669"/>
    <property type="project" value="TreeGrafter"/>
</dbReference>